<dbReference type="CDD" id="cd06550">
    <property type="entry name" value="TM_ABC_iron-siderophores_like"/>
    <property type="match status" value="1"/>
</dbReference>
<feature type="transmembrane region" description="Helical" evidence="8">
    <location>
        <begin position="126"/>
        <end position="146"/>
    </location>
</feature>
<proteinExistence type="inferred from homology"/>
<keyword evidence="5 8" id="KW-0812">Transmembrane</keyword>
<feature type="transmembrane region" description="Helical" evidence="8">
    <location>
        <begin position="288"/>
        <end position="307"/>
    </location>
</feature>
<comment type="caution">
    <text evidence="9">The sequence shown here is derived from an EMBL/GenBank/DDBJ whole genome shotgun (WGS) entry which is preliminary data.</text>
</comment>
<evidence type="ECO:0000256" key="8">
    <source>
        <dbReference type="SAM" id="Phobius"/>
    </source>
</evidence>
<evidence type="ECO:0000256" key="5">
    <source>
        <dbReference type="ARBA" id="ARBA00022692"/>
    </source>
</evidence>
<dbReference type="Pfam" id="PF01032">
    <property type="entry name" value="FecCD"/>
    <property type="match status" value="1"/>
</dbReference>
<dbReference type="GO" id="GO:0005886">
    <property type="term" value="C:plasma membrane"/>
    <property type="evidence" value="ECO:0007669"/>
    <property type="project" value="UniProtKB-SubCell"/>
</dbReference>
<evidence type="ECO:0000256" key="3">
    <source>
        <dbReference type="ARBA" id="ARBA00022448"/>
    </source>
</evidence>
<accession>A0A7V0LUF0</accession>
<feature type="transmembrane region" description="Helical" evidence="8">
    <location>
        <begin position="173"/>
        <end position="194"/>
    </location>
</feature>
<organism evidence="9">
    <name type="scientific">candidate division WOR-3 bacterium</name>
    <dbReference type="NCBI Taxonomy" id="2052148"/>
    <lineage>
        <taxon>Bacteria</taxon>
        <taxon>Bacteria division WOR-3</taxon>
    </lineage>
</organism>
<feature type="transmembrane region" description="Helical" evidence="8">
    <location>
        <begin position="5"/>
        <end position="24"/>
    </location>
</feature>
<dbReference type="PANTHER" id="PTHR30472">
    <property type="entry name" value="FERRIC ENTEROBACTIN TRANSPORT SYSTEM PERMEASE PROTEIN"/>
    <property type="match status" value="1"/>
</dbReference>
<comment type="similarity">
    <text evidence="2">Belongs to the binding-protein-dependent transport system permease family. FecCD subfamily.</text>
</comment>
<dbReference type="InterPro" id="IPR037294">
    <property type="entry name" value="ABC_BtuC-like"/>
</dbReference>
<name>A0A7V0LUF0_UNCW3</name>
<keyword evidence="4" id="KW-1003">Cell membrane</keyword>
<evidence type="ECO:0000256" key="7">
    <source>
        <dbReference type="ARBA" id="ARBA00023136"/>
    </source>
</evidence>
<dbReference type="AlphaFoldDB" id="A0A7V0LUF0"/>
<keyword evidence="7 8" id="KW-0472">Membrane</keyword>
<protein>
    <submittedName>
        <fullName evidence="9">Iron ABC transporter permease</fullName>
    </submittedName>
</protein>
<evidence type="ECO:0000256" key="1">
    <source>
        <dbReference type="ARBA" id="ARBA00004651"/>
    </source>
</evidence>
<dbReference type="Proteomes" id="UP000886381">
    <property type="component" value="Unassembled WGS sequence"/>
</dbReference>
<reference evidence="9" key="1">
    <citation type="journal article" date="2020" name="mSystems">
        <title>Genome- and Community-Level Interaction Insights into Carbon Utilization and Element Cycling Functions of Hydrothermarchaeota in Hydrothermal Sediment.</title>
        <authorList>
            <person name="Zhou Z."/>
            <person name="Liu Y."/>
            <person name="Xu W."/>
            <person name="Pan J."/>
            <person name="Luo Z.H."/>
            <person name="Li M."/>
        </authorList>
    </citation>
    <scope>NUCLEOTIDE SEQUENCE [LARGE SCALE GENOMIC DNA]</scope>
    <source>
        <strain evidence="9">HyVt-28</strain>
    </source>
</reference>
<dbReference type="PANTHER" id="PTHR30472:SF25">
    <property type="entry name" value="ABC TRANSPORTER PERMEASE PROTEIN MJ0876-RELATED"/>
    <property type="match status" value="1"/>
</dbReference>
<dbReference type="GO" id="GO:0033214">
    <property type="term" value="P:siderophore-iron import into cell"/>
    <property type="evidence" value="ECO:0007669"/>
    <property type="project" value="TreeGrafter"/>
</dbReference>
<evidence type="ECO:0000256" key="6">
    <source>
        <dbReference type="ARBA" id="ARBA00022989"/>
    </source>
</evidence>
<feature type="transmembrane region" description="Helical" evidence="8">
    <location>
        <begin position="258"/>
        <end position="276"/>
    </location>
</feature>
<sequence length="316" mass="34697">MKKLWLLKIIVLVLILGVSVYLYLVPWSEGPSTILKLRFVRLLLTLVAGYTLSINGAVLQSVLRNQLADPYLVGVTGGALVGFTLGEISGIRSTFFLSLPAFLFSTASIVLVYYLAKRGGKVRKELLILSGLFINFFSYSFVFLMLVSKREVLERIIYVLWGYTGIILRRGEFIPFISITILLFLIPIIFLLLAKELDAISLGEAEAVSIGVDVEKLKRWAFLLTSFTTAIIVSLAGAIGFIGLMIPNIVRRVIGGRHMVLLPAAGFGGALLALFADYISKVLTPYELPLGIITSLLGVPFFIWLLIGGGYEGNRS</sequence>
<evidence type="ECO:0000313" key="9">
    <source>
        <dbReference type="EMBL" id="HDL60001.1"/>
    </source>
</evidence>
<feature type="transmembrane region" description="Helical" evidence="8">
    <location>
        <begin position="220"/>
        <end position="246"/>
    </location>
</feature>
<dbReference type="GO" id="GO:0022857">
    <property type="term" value="F:transmembrane transporter activity"/>
    <property type="evidence" value="ECO:0007669"/>
    <property type="project" value="InterPro"/>
</dbReference>
<dbReference type="SUPFAM" id="SSF81345">
    <property type="entry name" value="ABC transporter involved in vitamin B12 uptake, BtuC"/>
    <property type="match status" value="1"/>
</dbReference>
<gene>
    <name evidence="9" type="ORF">ENH14_00940</name>
</gene>
<evidence type="ECO:0000256" key="2">
    <source>
        <dbReference type="ARBA" id="ARBA00007935"/>
    </source>
</evidence>
<keyword evidence="6 8" id="KW-1133">Transmembrane helix</keyword>
<dbReference type="InterPro" id="IPR000522">
    <property type="entry name" value="ABC_transptr_permease_BtuC"/>
</dbReference>
<dbReference type="Gene3D" id="1.10.3470.10">
    <property type="entry name" value="ABC transporter involved in vitamin B12 uptake, BtuC"/>
    <property type="match status" value="1"/>
</dbReference>
<feature type="transmembrane region" description="Helical" evidence="8">
    <location>
        <begin position="39"/>
        <end position="59"/>
    </location>
</feature>
<keyword evidence="3" id="KW-0813">Transport</keyword>
<feature type="transmembrane region" description="Helical" evidence="8">
    <location>
        <begin position="95"/>
        <end position="114"/>
    </location>
</feature>
<evidence type="ECO:0000256" key="4">
    <source>
        <dbReference type="ARBA" id="ARBA00022475"/>
    </source>
</evidence>
<dbReference type="EMBL" id="DRDR01000044">
    <property type="protein sequence ID" value="HDL60001.1"/>
    <property type="molecule type" value="Genomic_DNA"/>
</dbReference>
<comment type="subcellular location">
    <subcellularLocation>
        <location evidence="1">Cell membrane</location>
        <topology evidence="1">Multi-pass membrane protein</topology>
    </subcellularLocation>
</comment>